<dbReference type="RefSeq" id="WP_119834320.1">
    <property type="nucleotide sequence ID" value="NZ_QYUL01000008.1"/>
</dbReference>
<comment type="caution">
    <text evidence="1">The sequence shown here is derived from an EMBL/GenBank/DDBJ whole genome shotgun (WGS) entry which is preliminary data.</text>
</comment>
<dbReference type="EMBL" id="QYUL01000008">
    <property type="protein sequence ID" value="RJF76472.1"/>
    <property type="molecule type" value="Genomic_DNA"/>
</dbReference>
<sequence>MSAAVQIIDGRMSAGIRIAVDPALRNLAHRTCTREGIELSDVVRDAIVAFLKGKGVEVNYAPRRPGRPRKAQTEV</sequence>
<dbReference type="Proteomes" id="UP000283458">
    <property type="component" value="Unassembled WGS sequence"/>
</dbReference>
<name>A0A418VK10_9PROT</name>
<accession>A0A418VK10</accession>
<proteinExistence type="predicted"/>
<gene>
    <name evidence="1" type="ORF">D3877_29240</name>
</gene>
<evidence type="ECO:0000313" key="1">
    <source>
        <dbReference type="EMBL" id="RJF76472.1"/>
    </source>
</evidence>
<reference evidence="1 2" key="1">
    <citation type="submission" date="2018-09" db="EMBL/GenBank/DDBJ databases">
        <authorList>
            <person name="Zhu H."/>
        </authorList>
    </citation>
    <scope>NUCLEOTIDE SEQUENCE [LARGE SCALE GENOMIC DNA]</scope>
    <source>
        <strain evidence="1 2">K2W22B-5</strain>
    </source>
</reference>
<organism evidence="1 2">
    <name type="scientific">Azospirillum cavernae</name>
    <dbReference type="NCBI Taxonomy" id="2320860"/>
    <lineage>
        <taxon>Bacteria</taxon>
        <taxon>Pseudomonadati</taxon>
        <taxon>Pseudomonadota</taxon>
        <taxon>Alphaproteobacteria</taxon>
        <taxon>Rhodospirillales</taxon>
        <taxon>Azospirillaceae</taxon>
        <taxon>Azospirillum</taxon>
    </lineage>
</organism>
<dbReference type="AlphaFoldDB" id="A0A418VK10"/>
<keyword evidence="2" id="KW-1185">Reference proteome</keyword>
<evidence type="ECO:0000313" key="2">
    <source>
        <dbReference type="Proteomes" id="UP000283458"/>
    </source>
</evidence>
<protein>
    <submittedName>
        <fullName evidence="1">Uncharacterized protein</fullName>
    </submittedName>
</protein>